<dbReference type="EMBL" id="JAAMPC010000015">
    <property type="protein sequence ID" value="KAG2256269.1"/>
    <property type="molecule type" value="Genomic_DNA"/>
</dbReference>
<evidence type="ECO:0000313" key="2">
    <source>
        <dbReference type="Proteomes" id="UP000886595"/>
    </source>
</evidence>
<comment type="caution">
    <text evidence="1">The sequence shown here is derived from an EMBL/GenBank/DDBJ whole genome shotgun (WGS) entry which is preliminary data.</text>
</comment>
<evidence type="ECO:0000313" key="1">
    <source>
        <dbReference type="EMBL" id="KAG2256269.1"/>
    </source>
</evidence>
<organism evidence="1 2">
    <name type="scientific">Brassica carinata</name>
    <name type="common">Ethiopian mustard</name>
    <name type="synonym">Abyssinian cabbage</name>
    <dbReference type="NCBI Taxonomy" id="52824"/>
    <lineage>
        <taxon>Eukaryota</taxon>
        <taxon>Viridiplantae</taxon>
        <taxon>Streptophyta</taxon>
        <taxon>Embryophyta</taxon>
        <taxon>Tracheophyta</taxon>
        <taxon>Spermatophyta</taxon>
        <taxon>Magnoliopsida</taxon>
        <taxon>eudicotyledons</taxon>
        <taxon>Gunneridae</taxon>
        <taxon>Pentapetalae</taxon>
        <taxon>rosids</taxon>
        <taxon>malvids</taxon>
        <taxon>Brassicales</taxon>
        <taxon>Brassicaceae</taxon>
        <taxon>Brassiceae</taxon>
        <taxon>Brassica</taxon>
    </lineage>
</organism>
<reference evidence="1 2" key="1">
    <citation type="submission" date="2020-02" db="EMBL/GenBank/DDBJ databases">
        <authorList>
            <person name="Ma Q."/>
            <person name="Huang Y."/>
            <person name="Song X."/>
            <person name="Pei D."/>
        </authorList>
    </citation>
    <scope>NUCLEOTIDE SEQUENCE [LARGE SCALE GENOMIC DNA]</scope>
    <source>
        <strain evidence="1">Sxm20200214</strain>
        <tissue evidence="1">Leaf</tissue>
    </source>
</reference>
<protein>
    <submittedName>
        <fullName evidence="1">Uncharacterized protein</fullName>
    </submittedName>
</protein>
<accession>A0A8X7PVB3</accession>
<gene>
    <name evidence="1" type="ORF">Bca52824_075563</name>
</gene>
<dbReference type="Proteomes" id="UP000886595">
    <property type="component" value="Unassembled WGS sequence"/>
</dbReference>
<sequence>MAKGPDSYVARVWVTKLYVAEATGGGDEERGGAESGLIGVNGLRSKADRRRDVAFDSTEALAGVTVKIDV</sequence>
<keyword evidence="2" id="KW-1185">Reference proteome</keyword>
<dbReference type="AlphaFoldDB" id="A0A8X7PVB3"/>
<proteinExistence type="predicted"/>
<name>A0A8X7PVB3_BRACI</name>